<feature type="domain" description="Aminotransferase class I/classII large" evidence="5">
    <location>
        <begin position="77"/>
        <end position="370"/>
    </location>
</feature>
<evidence type="ECO:0000256" key="2">
    <source>
        <dbReference type="ARBA" id="ARBA00022576"/>
    </source>
</evidence>
<evidence type="ECO:0000256" key="4">
    <source>
        <dbReference type="ARBA" id="ARBA00022898"/>
    </source>
</evidence>
<dbReference type="InterPro" id="IPR015424">
    <property type="entry name" value="PyrdxlP-dep_Trfase"/>
</dbReference>
<dbReference type="Proteomes" id="UP000236520">
    <property type="component" value="Unassembled WGS sequence"/>
</dbReference>
<comment type="caution">
    <text evidence="6">The sequence shown here is derived from an EMBL/GenBank/DDBJ whole genome shotgun (WGS) entry which is preliminary data.</text>
</comment>
<keyword evidence="4" id="KW-0663">Pyridoxal phosphate</keyword>
<evidence type="ECO:0000313" key="6">
    <source>
        <dbReference type="EMBL" id="PNG94201.1"/>
    </source>
</evidence>
<name>A0A2J7Z1Q2_STRMQ</name>
<evidence type="ECO:0000256" key="3">
    <source>
        <dbReference type="ARBA" id="ARBA00022679"/>
    </source>
</evidence>
<keyword evidence="2" id="KW-0032">Aminotransferase</keyword>
<proteinExistence type="predicted"/>
<dbReference type="InterPro" id="IPR015421">
    <property type="entry name" value="PyrdxlP-dep_Trfase_major"/>
</dbReference>
<protein>
    <recommendedName>
        <fullName evidence="5">Aminotransferase class I/classII large domain-containing protein</fullName>
    </recommendedName>
</protein>
<evidence type="ECO:0000259" key="5">
    <source>
        <dbReference type="Pfam" id="PF00155"/>
    </source>
</evidence>
<dbReference type="SUPFAM" id="SSF53383">
    <property type="entry name" value="PLP-dependent transferases"/>
    <property type="match status" value="1"/>
</dbReference>
<evidence type="ECO:0000256" key="1">
    <source>
        <dbReference type="ARBA" id="ARBA00001933"/>
    </source>
</evidence>
<dbReference type="GO" id="GO:0030170">
    <property type="term" value="F:pyridoxal phosphate binding"/>
    <property type="evidence" value="ECO:0007669"/>
    <property type="project" value="InterPro"/>
</dbReference>
<dbReference type="AlphaFoldDB" id="A0A2J7Z1Q2"/>
<dbReference type="PANTHER" id="PTHR42885:SF2">
    <property type="entry name" value="HISTIDINOL-PHOSPHATE AMINOTRANSFERASE"/>
    <property type="match status" value="1"/>
</dbReference>
<comment type="cofactor">
    <cofactor evidence="1">
        <name>pyridoxal 5'-phosphate</name>
        <dbReference type="ChEBI" id="CHEBI:597326"/>
    </cofactor>
</comment>
<keyword evidence="7" id="KW-1185">Reference proteome</keyword>
<evidence type="ECO:0000313" key="7">
    <source>
        <dbReference type="Proteomes" id="UP000236520"/>
    </source>
</evidence>
<organism evidence="6 7">
    <name type="scientific">Streptomyces malaysiensis</name>
    <dbReference type="NCBI Taxonomy" id="92644"/>
    <lineage>
        <taxon>Bacteria</taxon>
        <taxon>Bacillati</taxon>
        <taxon>Actinomycetota</taxon>
        <taxon>Actinomycetes</taxon>
        <taxon>Kitasatosporales</taxon>
        <taxon>Streptomycetaceae</taxon>
        <taxon>Streptomyces</taxon>
        <taxon>Streptomyces violaceusniger group</taxon>
    </lineage>
</organism>
<dbReference type="Gene3D" id="3.90.1150.10">
    <property type="entry name" value="Aspartate Aminotransferase, domain 1"/>
    <property type="match status" value="1"/>
</dbReference>
<sequence>MTAPEQEASGLTRVMDLHGFRFPLGTETLGVSRQPRERRPGTLNLKSCELQHPWSDRLVGDELAALTLRDTIAYPFQDRVLDTLCAYHGLESTNILLTAGSDNGIGLVVDALVRPVGRLLLQEPAFEAWRHYAALRRVRVTGVPGVIGTPPVADPNPLLDALRDAPGPSVAAVTNPGSPSGLLFSPSTMRRFAETARALGHLLVIDEAYGDFVHVSHAPLVAEFPNVVVVHSYSKAFALAGLRISALLGHPDLCEHIGRFRSENAVGAPGVALLERLAPQRERWREIWRDVRAIRRDFVDRILATHPEWRVLQPGANFATFWSPDPATADAARDHLAAHHVRIRSLSGVPGLGGCFRVSLADRPQMRRVARLLDSVTDRPSARRNGLTVEEGPAR</sequence>
<dbReference type="CDD" id="cd00609">
    <property type="entry name" value="AAT_like"/>
    <property type="match status" value="1"/>
</dbReference>
<dbReference type="Pfam" id="PF00155">
    <property type="entry name" value="Aminotran_1_2"/>
    <property type="match status" value="1"/>
</dbReference>
<dbReference type="GO" id="GO:0008483">
    <property type="term" value="F:transaminase activity"/>
    <property type="evidence" value="ECO:0007669"/>
    <property type="project" value="UniProtKB-KW"/>
</dbReference>
<reference evidence="6 7" key="1">
    <citation type="submission" date="2015-09" db="EMBL/GenBank/DDBJ databases">
        <title>Genome sequence, genome mining and natural product profiling of a biocontrol bacterium Streptomyces malaysiensis F913.</title>
        <authorList>
            <person name="Xu Y."/>
            <person name="Wei J."/>
            <person name="Xie J."/>
            <person name="Li T."/>
            <person name="Zhou Z."/>
        </authorList>
    </citation>
    <scope>NUCLEOTIDE SEQUENCE [LARGE SCALE GENOMIC DNA]</scope>
    <source>
        <strain evidence="6 7">F913</strain>
    </source>
</reference>
<dbReference type="InterPro" id="IPR015422">
    <property type="entry name" value="PyrdxlP-dep_Trfase_small"/>
</dbReference>
<accession>A0A2J7Z1Q2</accession>
<gene>
    <name evidence="6" type="ORF">SMF913_10226</name>
</gene>
<keyword evidence="3" id="KW-0808">Transferase</keyword>
<dbReference type="RefSeq" id="WP_102933067.1">
    <property type="nucleotide sequence ID" value="NZ_LJIW01000001.1"/>
</dbReference>
<dbReference type="Gene3D" id="3.40.640.10">
    <property type="entry name" value="Type I PLP-dependent aspartate aminotransferase-like (Major domain)"/>
    <property type="match status" value="1"/>
</dbReference>
<dbReference type="InterPro" id="IPR004839">
    <property type="entry name" value="Aminotransferase_I/II_large"/>
</dbReference>
<dbReference type="EMBL" id="LJIW01000001">
    <property type="protein sequence ID" value="PNG94201.1"/>
    <property type="molecule type" value="Genomic_DNA"/>
</dbReference>
<dbReference type="PANTHER" id="PTHR42885">
    <property type="entry name" value="HISTIDINOL-PHOSPHATE AMINOTRANSFERASE-RELATED"/>
    <property type="match status" value="1"/>
</dbReference>